<accession>A0A5C8NHR8</accession>
<organism evidence="2 3">
    <name type="scientific">Aeromicrobium terrae</name>
    <dbReference type="NCBI Taxonomy" id="2498846"/>
    <lineage>
        <taxon>Bacteria</taxon>
        <taxon>Bacillati</taxon>
        <taxon>Actinomycetota</taxon>
        <taxon>Actinomycetes</taxon>
        <taxon>Propionibacteriales</taxon>
        <taxon>Nocardioidaceae</taxon>
        <taxon>Aeromicrobium</taxon>
    </lineage>
</organism>
<gene>
    <name evidence="2" type="ORF">FHP06_09740</name>
</gene>
<sequence length="417" mass="44013">MLSSKQTPFIVGVVMMALFGVAVLFGLNATHGSPLAERKVVKVVFADMNGLNPGDDVRVASTRVGFVDDMKLQDGRAVAILKLDDPDTVVHQDATARISDRSGLGQKFVNLDPGTKAAGELASGATLPVKQTIGAEDINELFNTFDKKTRDAASTTLTNFGGGMVGHADDMHAAVGSAPGLLDDLSTVSSTLAKDDGSSLVGFLRAADTLSARFADRDQEIADLTRQFGTTLKAMGVDEAEPLKNTLKEGPSTLDATRTALDSLNKPLADTESAMTRLRPGATALGDSVPDLRGLLRESVKPLRRMPDVNHQAEPAVEDLTGLIDDARPLARQLVKTGDSAAPPASIFGQYSDEISNYYTQTTDTLSHGDKAGHWLRIMILPGMESVAGLALPVPRNPYPGPGEAALDKSRANGGIR</sequence>
<dbReference type="PANTHER" id="PTHR33371">
    <property type="entry name" value="INTERMEMBRANE PHOSPHOLIPID TRANSPORT SYSTEM BINDING PROTEIN MLAD-RELATED"/>
    <property type="match status" value="1"/>
</dbReference>
<dbReference type="Pfam" id="PF02470">
    <property type="entry name" value="MlaD"/>
    <property type="match status" value="1"/>
</dbReference>
<comment type="caution">
    <text evidence="2">The sequence shown here is derived from an EMBL/GenBank/DDBJ whole genome shotgun (WGS) entry which is preliminary data.</text>
</comment>
<feature type="domain" description="Mce/MlaD" evidence="1">
    <location>
        <begin position="40"/>
        <end position="114"/>
    </location>
</feature>
<dbReference type="EMBL" id="VDUX01000004">
    <property type="protein sequence ID" value="TXL60702.1"/>
    <property type="molecule type" value="Genomic_DNA"/>
</dbReference>
<keyword evidence="3" id="KW-1185">Reference proteome</keyword>
<dbReference type="RefSeq" id="WP_147686238.1">
    <property type="nucleotide sequence ID" value="NZ_VDUX01000004.1"/>
</dbReference>
<evidence type="ECO:0000313" key="3">
    <source>
        <dbReference type="Proteomes" id="UP000321571"/>
    </source>
</evidence>
<dbReference type="Proteomes" id="UP000321571">
    <property type="component" value="Unassembled WGS sequence"/>
</dbReference>
<evidence type="ECO:0000313" key="2">
    <source>
        <dbReference type="EMBL" id="TXL60702.1"/>
    </source>
</evidence>
<name>A0A5C8NHR8_9ACTN</name>
<evidence type="ECO:0000259" key="1">
    <source>
        <dbReference type="Pfam" id="PF02470"/>
    </source>
</evidence>
<reference evidence="2 3" key="1">
    <citation type="submission" date="2019-06" db="EMBL/GenBank/DDBJ databases">
        <title>Aeromicrobium sp. nov., isolated from a maize field.</title>
        <authorList>
            <person name="Lin S.-Y."/>
            <person name="Tsai C.-F."/>
            <person name="Young C.-C."/>
        </authorList>
    </citation>
    <scope>NUCLEOTIDE SEQUENCE [LARGE SCALE GENOMIC DNA]</scope>
    <source>
        <strain evidence="2 3">CC-CFT486</strain>
    </source>
</reference>
<dbReference type="InterPro" id="IPR003399">
    <property type="entry name" value="Mce/MlaD"/>
</dbReference>
<protein>
    <submittedName>
        <fullName evidence="2">MCE family protein</fullName>
    </submittedName>
</protein>
<dbReference type="PANTHER" id="PTHR33371:SF4">
    <property type="entry name" value="INTERMEMBRANE PHOSPHOLIPID TRANSPORT SYSTEM BINDING PROTEIN MLAD"/>
    <property type="match status" value="1"/>
</dbReference>
<proteinExistence type="predicted"/>
<dbReference type="InterPro" id="IPR052336">
    <property type="entry name" value="MlaD_Phospholipid_Transporter"/>
</dbReference>
<dbReference type="AlphaFoldDB" id="A0A5C8NHR8"/>
<dbReference type="OrthoDB" id="5241393at2"/>